<keyword evidence="5 8" id="KW-1133">Transmembrane helix</keyword>
<evidence type="ECO:0000256" key="5">
    <source>
        <dbReference type="ARBA" id="ARBA00022989"/>
    </source>
</evidence>
<evidence type="ECO:0000256" key="7">
    <source>
        <dbReference type="SAM" id="MobiDB-lite"/>
    </source>
</evidence>
<feature type="transmembrane region" description="Helical" evidence="8">
    <location>
        <begin position="22"/>
        <end position="44"/>
    </location>
</feature>
<dbReference type="GO" id="GO:0005789">
    <property type="term" value="C:endoplasmic reticulum membrane"/>
    <property type="evidence" value="ECO:0007669"/>
    <property type="project" value="UniProtKB-SubCell"/>
</dbReference>
<protein>
    <submittedName>
        <fullName evidence="9">Uncharacterized protein</fullName>
    </submittedName>
</protein>
<evidence type="ECO:0000313" key="10">
    <source>
        <dbReference type="Proteomes" id="UP001209570"/>
    </source>
</evidence>
<proteinExistence type="inferred from homology"/>
<evidence type="ECO:0000256" key="6">
    <source>
        <dbReference type="ARBA" id="ARBA00023136"/>
    </source>
</evidence>
<comment type="caution">
    <text evidence="9">The sequence shown here is derived from an EMBL/GenBank/DDBJ whole genome shotgun (WGS) entry which is preliminary data.</text>
</comment>
<dbReference type="InterPro" id="IPR008506">
    <property type="entry name" value="SND2/TMEM208"/>
</dbReference>
<feature type="region of interest" description="Disordered" evidence="7">
    <location>
        <begin position="51"/>
        <end position="70"/>
    </location>
</feature>
<dbReference type="PANTHER" id="PTHR13505">
    <property type="entry name" value="TRANSMEMBRANE PROTEIN 208"/>
    <property type="match status" value="1"/>
</dbReference>
<reference evidence="9" key="1">
    <citation type="submission" date="2021-12" db="EMBL/GenBank/DDBJ databases">
        <title>Prjna785345.</title>
        <authorList>
            <person name="Rujirawat T."/>
            <person name="Krajaejun T."/>
        </authorList>
    </citation>
    <scope>NUCLEOTIDE SEQUENCE</scope>
    <source>
        <strain evidence="9">Pi057C3</strain>
    </source>
</reference>
<evidence type="ECO:0000256" key="3">
    <source>
        <dbReference type="ARBA" id="ARBA00022692"/>
    </source>
</evidence>
<dbReference type="PANTHER" id="PTHR13505:SF7">
    <property type="entry name" value="TRANSMEMBRANE PROTEIN 208"/>
    <property type="match status" value="1"/>
</dbReference>
<dbReference type="EMBL" id="JAKCXM010000092">
    <property type="protein sequence ID" value="KAJ0402932.1"/>
    <property type="molecule type" value="Genomic_DNA"/>
</dbReference>
<dbReference type="GO" id="GO:0006624">
    <property type="term" value="P:vacuolar protein processing"/>
    <property type="evidence" value="ECO:0007669"/>
    <property type="project" value="TreeGrafter"/>
</dbReference>
<dbReference type="Pfam" id="PF05620">
    <property type="entry name" value="TMEM208_SND2"/>
    <property type="match status" value="1"/>
</dbReference>
<keyword evidence="4" id="KW-0256">Endoplasmic reticulum</keyword>
<accession>A0AAD5Q7D9</accession>
<comment type="similarity">
    <text evidence="2">Belongs to the TMEM208 family.</text>
</comment>
<evidence type="ECO:0000256" key="1">
    <source>
        <dbReference type="ARBA" id="ARBA00004477"/>
    </source>
</evidence>
<dbReference type="AlphaFoldDB" id="A0AAD5Q7D9"/>
<evidence type="ECO:0000256" key="2">
    <source>
        <dbReference type="ARBA" id="ARBA00009950"/>
    </source>
</evidence>
<sequence>MDVLIITLAVQAGLIVSNYFWYLYLVIPGYLLYLGGGLVLNYVFTPDPKDTEELDPAAQKRKEKAERRASRPKFRDWDDASLRERDMRRLIVATIAEFEFEKFYVDMMRTNDHSSPAYAASSPSTAADGAAPTTRPTLYRRPRGVRRRREESSTAIEIEELDSEIMRQNSYNYFQQHALRSVLSGLSGLTTNVETGAADWRISSDSIGSMA</sequence>
<feature type="region of interest" description="Disordered" evidence="7">
    <location>
        <begin position="114"/>
        <end position="137"/>
    </location>
</feature>
<name>A0AAD5Q7D9_PYTIN</name>
<keyword evidence="10" id="KW-1185">Reference proteome</keyword>
<gene>
    <name evidence="9" type="ORF">P43SY_005917</name>
</gene>
<comment type="subcellular location">
    <subcellularLocation>
        <location evidence="1">Endoplasmic reticulum membrane</location>
        <topology evidence="1">Multi-pass membrane protein</topology>
    </subcellularLocation>
</comment>
<evidence type="ECO:0000313" key="9">
    <source>
        <dbReference type="EMBL" id="KAJ0402932.1"/>
    </source>
</evidence>
<organism evidence="9 10">
    <name type="scientific">Pythium insidiosum</name>
    <name type="common">Pythiosis disease agent</name>
    <dbReference type="NCBI Taxonomy" id="114742"/>
    <lineage>
        <taxon>Eukaryota</taxon>
        <taxon>Sar</taxon>
        <taxon>Stramenopiles</taxon>
        <taxon>Oomycota</taxon>
        <taxon>Peronosporomycetes</taxon>
        <taxon>Pythiales</taxon>
        <taxon>Pythiaceae</taxon>
        <taxon>Pythium</taxon>
    </lineage>
</organism>
<feature type="compositionally biased region" description="Basic and acidic residues" evidence="7">
    <location>
        <begin position="58"/>
        <end position="70"/>
    </location>
</feature>
<keyword evidence="6 8" id="KW-0472">Membrane</keyword>
<evidence type="ECO:0000256" key="8">
    <source>
        <dbReference type="SAM" id="Phobius"/>
    </source>
</evidence>
<dbReference type="Proteomes" id="UP001209570">
    <property type="component" value="Unassembled WGS sequence"/>
</dbReference>
<keyword evidence="3 8" id="KW-0812">Transmembrane</keyword>
<dbReference type="GO" id="GO:0005773">
    <property type="term" value="C:vacuole"/>
    <property type="evidence" value="ECO:0007669"/>
    <property type="project" value="GOC"/>
</dbReference>
<evidence type="ECO:0000256" key="4">
    <source>
        <dbReference type="ARBA" id="ARBA00022824"/>
    </source>
</evidence>